<dbReference type="KEGG" id="chn:A605_12475"/>
<evidence type="ECO:0000313" key="8">
    <source>
        <dbReference type="EMBL" id="AGF73491.1"/>
    </source>
</evidence>
<evidence type="ECO:0000256" key="1">
    <source>
        <dbReference type="ARBA" id="ARBA00004651"/>
    </source>
</evidence>
<keyword evidence="4 7" id="KW-1133">Transmembrane helix</keyword>
<dbReference type="PANTHER" id="PTHR10010:SF46">
    <property type="entry name" value="SODIUM-DEPENDENT PHOSPHATE TRANSPORT PROTEIN 2B"/>
    <property type="match status" value="1"/>
</dbReference>
<proteinExistence type="predicted"/>
<feature type="transmembrane region" description="Helical" evidence="7">
    <location>
        <begin position="233"/>
        <end position="250"/>
    </location>
</feature>
<dbReference type="InterPro" id="IPR003841">
    <property type="entry name" value="Na/Pi_transpt"/>
</dbReference>
<feature type="transmembrane region" description="Helical" evidence="7">
    <location>
        <begin position="315"/>
        <end position="338"/>
    </location>
</feature>
<keyword evidence="2" id="KW-1003">Cell membrane</keyword>
<dbReference type="HOGENOM" id="CLU_025063_2_1_11"/>
<protein>
    <submittedName>
        <fullName evidence="8">Sodium-dependent phosphate pump NptA</fullName>
    </submittedName>
</protein>
<feature type="transmembrane region" description="Helical" evidence="7">
    <location>
        <begin position="120"/>
        <end position="146"/>
    </location>
</feature>
<dbReference type="STRING" id="1121362.A605_12475"/>
<dbReference type="GO" id="GO:0005886">
    <property type="term" value="C:plasma membrane"/>
    <property type="evidence" value="ECO:0007669"/>
    <property type="project" value="UniProtKB-SubCell"/>
</dbReference>
<dbReference type="PATRIC" id="fig|1121362.3.peg.2535"/>
<dbReference type="GO" id="GO:0044341">
    <property type="term" value="P:sodium-dependent phosphate transport"/>
    <property type="evidence" value="ECO:0007669"/>
    <property type="project" value="InterPro"/>
</dbReference>
<dbReference type="Pfam" id="PF02690">
    <property type="entry name" value="Na_Pi_cotrans"/>
    <property type="match status" value="2"/>
</dbReference>
<name>M1PA15_9CORY</name>
<dbReference type="GO" id="GO:0005436">
    <property type="term" value="F:sodium:phosphate symporter activity"/>
    <property type="evidence" value="ECO:0007669"/>
    <property type="project" value="InterPro"/>
</dbReference>
<reference evidence="8 9" key="1">
    <citation type="journal article" date="2012" name="Stand. Genomic Sci.">
        <title>Genome sequence of the halotolerant bacterium Corynebacterium halotolerans type strain YIM 70093(T) (= DSM 44683(T)).</title>
        <authorList>
            <person name="Ruckert C."/>
            <person name="Albersmeier A."/>
            <person name="Al-Dilaimi A."/>
            <person name="Niehaus K."/>
            <person name="Szczepanowski R."/>
            <person name="Kalinowski J."/>
        </authorList>
    </citation>
    <scope>NUCLEOTIDE SEQUENCE [LARGE SCALE GENOMIC DNA]</scope>
    <source>
        <strain evidence="8">YIM 70093</strain>
    </source>
</reference>
<accession>M1PA15</accession>
<feature type="transmembrane region" description="Helical" evidence="7">
    <location>
        <begin position="81"/>
        <end position="100"/>
    </location>
</feature>
<feature type="region of interest" description="Disordered" evidence="6">
    <location>
        <begin position="1"/>
        <end position="20"/>
    </location>
</feature>
<gene>
    <name evidence="8" type="ORF">A605_12475</name>
</gene>
<evidence type="ECO:0000256" key="7">
    <source>
        <dbReference type="SAM" id="Phobius"/>
    </source>
</evidence>
<evidence type="ECO:0000256" key="6">
    <source>
        <dbReference type="SAM" id="MobiDB-lite"/>
    </source>
</evidence>
<keyword evidence="5 7" id="KW-0472">Membrane</keyword>
<dbReference type="EMBL" id="CP003697">
    <property type="protein sequence ID" value="AGF73491.1"/>
    <property type="molecule type" value="Genomic_DNA"/>
</dbReference>
<dbReference type="Proteomes" id="UP000011723">
    <property type="component" value="Chromosome"/>
</dbReference>
<feature type="transmembrane region" description="Helical" evidence="7">
    <location>
        <begin position="46"/>
        <end position="69"/>
    </location>
</feature>
<dbReference type="eggNOG" id="COG1283">
    <property type="taxonomic scope" value="Bacteria"/>
</dbReference>
<evidence type="ECO:0000256" key="4">
    <source>
        <dbReference type="ARBA" id="ARBA00022989"/>
    </source>
</evidence>
<sequence length="414" mass="43262">MTTEEMRTPRIQRPSFPGTHHYLSPRPIPQDRDVVALSFPGAAVRWLAVVTSVIVMITAIYLMIDGVYGVGSGMVSQLFDLATHPFIGLLVGVLATAAIQSSSTVTTLTVAAVGSGVVPVAVAVPVILGANIGTTITASIVAFSYLGQRGEFRRAYSAASLHTGFNVLFVALLLPLELIFQPLQHLSGFLAGLTVSDSETSTATSGLLFSLFSPLVDAVGPQGLLGAFFEPRVASAVAIVLGIVLVLLAVRTMSAQLRTLMAATTRTLIKRSSGTSDLLSVTSGALITMGVQASSVTVSSLLPFAAAKSMRLRELLPIILGANIGTTFMSLVTALAVPGWLGPFALQAALIHVLFNVIGTLLVLLIRPLRELLIRAAQAGGRAATHGYVATGSLLAGFYLVIPALILLVYTTFN</sequence>
<organism evidence="8 9">
    <name type="scientific">Corynebacterium halotolerans YIM 70093 = DSM 44683</name>
    <dbReference type="NCBI Taxonomy" id="1121362"/>
    <lineage>
        <taxon>Bacteria</taxon>
        <taxon>Bacillati</taxon>
        <taxon>Actinomycetota</taxon>
        <taxon>Actinomycetes</taxon>
        <taxon>Mycobacteriales</taxon>
        <taxon>Corynebacteriaceae</taxon>
        <taxon>Corynebacterium</taxon>
    </lineage>
</organism>
<evidence type="ECO:0000256" key="3">
    <source>
        <dbReference type="ARBA" id="ARBA00022692"/>
    </source>
</evidence>
<feature type="transmembrane region" description="Helical" evidence="7">
    <location>
        <begin position="344"/>
        <end position="366"/>
    </location>
</feature>
<comment type="subcellular location">
    <subcellularLocation>
        <location evidence="1">Cell membrane</location>
        <topology evidence="1">Multi-pass membrane protein</topology>
    </subcellularLocation>
</comment>
<evidence type="ECO:0000256" key="2">
    <source>
        <dbReference type="ARBA" id="ARBA00022475"/>
    </source>
</evidence>
<dbReference type="OrthoDB" id="9763003at2"/>
<dbReference type="AlphaFoldDB" id="M1PA15"/>
<feature type="transmembrane region" description="Helical" evidence="7">
    <location>
        <begin position="158"/>
        <end position="180"/>
    </location>
</feature>
<keyword evidence="3 7" id="KW-0812">Transmembrane</keyword>
<keyword evidence="9" id="KW-1185">Reference proteome</keyword>
<feature type="transmembrane region" description="Helical" evidence="7">
    <location>
        <begin position="387"/>
        <end position="410"/>
    </location>
</feature>
<dbReference type="PANTHER" id="PTHR10010">
    <property type="entry name" value="SOLUTE CARRIER FAMILY 34 SODIUM PHOSPHATE , MEMBER 2-RELATED"/>
    <property type="match status" value="1"/>
</dbReference>
<evidence type="ECO:0000256" key="5">
    <source>
        <dbReference type="ARBA" id="ARBA00023136"/>
    </source>
</evidence>
<dbReference type="NCBIfam" id="NF037997">
    <property type="entry name" value="Na_Pi_symport"/>
    <property type="match status" value="1"/>
</dbReference>
<evidence type="ECO:0000313" key="9">
    <source>
        <dbReference type="Proteomes" id="UP000011723"/>
    </source>
</evidence>
<dbReference type="RefSeq" id="WP_015401906.1">
    <property type="nucleotide sequence ID" value="NC_020302.1"/>
</dbReference>